<dbReference type="OrthoDB" id="10411909at2759"/>
<keyword evidence="3" id="KW-1185">Reference proteome</keyword>
<comment type="caution">
    <text evidence="2">The sequence shown here is derived from an EMBL/GenBank/DDBJ whole genome shotgun (WGS) entry which is preliminary data.</text>
</comment>
<feature type="compositionally biased region" description="Basic and acidic residues" evidence="1">
    <location>
        <begin position="62"/>
        <end position="73"/>
    </location>
</feature>
<dbReference type="Proteomes" id="UP000651452">
    <property type="component" value="Unassembled WGS sequence"/>
</dbReference>
<evidence type="ECO:0000256" key="1">
    <source>
        <dbReference type="SAM" id="MobiDB-lite"/>
    </source>
</evidence>
<organism evidence="2 3">
    <name type="scientific">Ascochyta lentis</name>
    <dbReference type="NCBI Taxonomy" id="205686"/>
    <lineage>
        <taxon>Eukaryota</taxon>
        <taxon>Fungi</taxon>
        <taxon>Dikarya</taxon>
        <taxon>Ascomycota</taxon>
        <taxon>Pezizomycotina</taxon>
        <taxon>Dothideomycetes</taxon>
        <taxon>Pleosporomycetidae</taxon>
        <taxon>Pleosporales</taxon>
        <taxon>Pleosporineae</taxon>
        <taxon>Didymellaceae</taxon>
        <taxon>Ascochyta</taxon>
    </lineage>
</organism>
<proteinExistence type="predicted"/>
<evidence type="ECO:0000313" key="2">
    <source>
        <dbReference type="EMBL" id="KAF9700132.1"/>
    </source>
</evidence>
<sequence>MVLSLSQHAFCLYQLTNLRSFHPTPPAHATPPSTSTAHLTLDITYNLASTNMNMSAATPQDPSRHDMVSKAQDKSTPSGIPNKTGAKHKKTPSQVEEFLRRASEANIKTMEDDWEVVSTKDRKEKQGVEEGDWVLVK</sequence>
<dbReference type="AlphaFoldDB" id="A0A8H7MMJ4"/>
<feature type="region of interest" description="Disordered" evidence="1">
    <location>
        <begin position="53"/>
        <end position="94"/>
    </location>
</feature>
<reference evidence="2" key="2">
    <citation type="submission" date="2020-09" db="EMBL/GenBank/DDBJ databases">
        <title>Reference genome assembly for Australian Ascochyta lentis isolate Al4.</title>
        <authorList>
            <person name="Lee R.C."/>
            <person name="Farfan-Caceres L.M."/>
            <person name="Debler J.W."/>
            <person name="Williams A.H."/>
            <person name="Henares B.M."/>
        </authorList>
    </citation>
    <scope>NUCLEOTIDE SEQUENCE</scope>
    <source>
        <strain evidence="2">Al4</strain>
    </source>
</reference>
<name>A0A8H7MMJ4_9PLEO</name>
<protein>
    <submittedName>
        <fullName evidence="2">Uncharacterized protein</fullName>
    </submittedName>
</protein>
<gene>
    <name evidence="2" type="ORF">EKO04_002039</name>
</gene>
<evidence type="ECO:0000313" key="3">
    <source>
        <dbReference type="Proteomes" id="UP000651452"/>
    </source>
</evidence>
<reference evidence="2" key="1">
    <citation type="submission" date="2018-12" db="EMBL/GenBank/DDBJ databases">
        <authorList>
            <person name="Syme R.A."/>
            <person name="Farfan-Caceres L."/>
            <person name="Lichtenzveig J."/>
        </authorList>
    </citation>
    <scope>NUCLEOTIDE SEQUENCE</scope>
    <source>
        <strain evidence="2">Al4</strain>
    </source>
</reference>
<dbReference type="EMBL" id="RZGK01000003">
    <property type="protein sequence ID" value="KAF9700132.1"/>
    <property type="molecule type" value="Genomic_DNA"/>
</dbReference>
<accession>A0A8H7MMJ4</accession>